<proteinExistence type="predicted"/>
<name>A0A8S5MJX3_9CAUD</name>
<sequence length="46" mass="5480">MESSSSLFRLGLFLYHLRMNVRFLPIPYYIYTFAGIRVEVYGKCKV</sequence>
<accession>A0A8S5MJX3</accession>
<protein>
    <submittedName>
        <fullName evidence="1">Uncharacterized protein</fullName>
    </submittedName>
</protein>
<evidence type="ECO:0000313" key="1">
    <source>
        <dbReference type="EMBL" id="DAD82359.1"/>
    </source>
</evidence>
<dbReference type="EMBL" id="BK014916">
    <property type="protein sequence ID" value="DAD82359.1"/>
    <property type="molecule type" value="Genomic_DNA"/>
</dbReference>
<organism evidence="1">
    <name type="scientific">CrAss-like virus sp. ctcfK29</name>
    <dbReference type="NCBI Taxonomy" id="2826827"/>
    <lineage>
        <taxon>Viruses</taxon>
        <taxon>Duplodnaviria</taxon>
        <taxon>Heunggongvirae</taxon>
        <taxon>Uroviricota</taxon>
        <taxon>Caudoviricetes</taxon>
        <taxon>Crassvirales</taxon>
    </lineage>
</organism>
<reference evidence="1" key="1">
    <citation type="journal article" date="2021" name="Proc. Natl. Acad. Sci. U.S.A.">
        <title>A Catalog of Tens of Thousands of Viruses from Human Metagenomes Reveals Hidden Associations with Chronic Diseases.</title>
        <authorList>
            <person name="Tisza M.J."/>
            <person name="Buck C.B."/>
        </authorList>
    </citation>
    <scope>NUCLEOTIDE SEQUENCE</scope>
    <source>
        <strain evidence="1">CtcfK29</strain>
    </source>
</reference>